<feature type="transmembrane region" description="Helical" evidence="7">
    <location>
        <begin position="560"/>
        <end position="583"/>
    </location>
</feature>
<feature type="transmembrane region" description="Helical" evidence="7">
    <location>
        <begin position="690"/>
        <end position="708"/>
    </location>
</feature>
<feature type="domain" description="Serine hydrolase" evidence="8">
    <location>
        <begin position="20"/>
        <end position="209"/>
    </location>
</feature>
<evidence type="ECO:0000256" key="3">
    <source>
        <dbReference type="ARBA" id="ARBA00022801"/>
    </source>
</evidence>
<dbReference type="InterPro" id="IPR050593">
    <property type="entry name" value="LovG"/>
</dbReference>
<dbReference type="OrthoDB" id="363356at2759"/>
<keyword evidence="10" id="KW-1185">Reference proteome</keyword>
<feature type="transmembrane region" description="Helical" evidence="7">
    <location>
        <begin position="415"/>
        <end position="436"/>
    </location>
</feature>
<feature type="domain" description="Serine hydrolase" evidence="8">
    <location>
        <begin position="237"/>
        <end position="404"/>
    </location>
</feature>
<accession>A0A7J6MMD4</accession>
<dbReference type="SUPFAM" id="SSF144091">
    <property type="entry name" value="Rhomboid-like"/>
    <property type="match status" value="1"/>
</dbReference>
<dbReference type="PANTHER" id="PTHR48070:SF6">
    <property type="entry name" value="ESTERASE OVCA2"/>
    <property type="match status" value="1"/>
</dbReference>
<comment type="caution">
    <text evidence="9">The sequence shown here is derived from an EMBL/GenBank/DDBJ whole genome shotgun (WGS) entry which is preliminary data.</text>
</comment>
<feature type="transmembrane region" description="Helical" evidence="7">
    <location>
        <begin position="527"/>
        <end position="548"/>
    </location>
</feature>
<evidence type="ECO:0000256" key="1">
    <source>
        <dbReference type="ARBA" id="ARBA00004141"/>
    </source>
</evidence>
<sequence>MVAASTASSTSEESDPTLAHRVLCVHGHAQSPEGFRQKTGGIRRQCKRLVHFDFIQGPFEVPADDVFASHDPDSEKSYTWVDPKKESPENLGEFYVEGIAKAMTPETQGLFGFSMGCPAILLAMARYPKAFENVKFIILCGAFFPQNNSEQEAEIRACPLWPKVRAMFICGKSDQVVSEDRSLRVAEMFKDPVIFEHPKGHMVPAEARKDVKAFVQSALSPSAESTSSEGTVDHGGNRLLCVHGHAQTPERFSNKIGPIRRKCKSLVQFDFVKGPFVVPLDERFSHDSDDEDLLTWRQPGIPRGQDKMDVTPIIEGITPDTKGILAFSLGCAAVLVAMAEHPEAFADVKFLIFASGNLPQNPALVEEIKKSSLIKSMPVMLIYGKKDQVVPEDRFNIFKSVFPEPLIATVEACPVISTLVIAALVVYSIQWVWGIAQPRRVAAAKDELTFQPAPLFRRFQLWRLVTYPLVHPDFASLMVSVIHLLFSLDLESTPDIGLPGGANLRCGASPISAGFCYPFCGIGSKHLAVLVLLATMTSVIIGSCGRLIDNWNLVFGGLSTVCYAVDGTIITLYALLAGAGVALPPDPSFVSVRLFIAGLQLCMDLVTSEPRKSLLDFGSLAHSTAFLCGVAYVTVVTPMMGPITHSWPERLFRPAVAAYPRYVVPCHGSSDRCLNILHPSLQATLHHVRVFWLVLGMAAMSSAVYSISRYVPGRPQRLPEVAELDRLMSSYSTEARRAAQSKRAAPEEKPTGGLGDIL</sequence>
<dbReference type="EMBL" id="JAAPAO010000100">
    <property type="protein sequence ID" value="KAF4672743.1"/>
    <property type="molecule type" value="Genomic_DNA"/>
</dbReference>
<dbReference type="GO" id="GO:0005634">
    <property type="term" value="C:nucleus"/>
    <property type="evidence" value="ECO:0007669"/>
    <property type="project" value="TreeGrafter"/>
</dbReference>
<keyword evidence="2 7" id="KW-0812">Transmembrane</keyword>
<dbReference type="GO" id="GO:0016787">
    <property type="term" value="F:hydrolase activity"/>
    <property type="evidence" value="ECO:0007669"/>
    <property type="project" value="UniProtKB-KW"/>
</dbReference>
<comment type="subcellular location">
    <subcellularLocation>
        <location evidence="1">Membrane</location>
        <topology evidence="1">Multi-pass membrane protein</topology>
    </subcellularLocation>
</comment>
<dbReference type="AlphaFoldDB" id="A0A7J6MMD4"/>
<dbReference type="InterPro" id="IPR029058">
    <property type="entry name" value="AB_hydrolase_fold"/>
</dbReference>
<name>A0A7J6MMD4_PERCH</name>
<organism evidence="9 10">
    <name type="scientific">Perkinsus chesapeaki</name>
    <name type="common">Clam parasite</name>
    <name type="synonym">Perkinsus andrewsi</name>
    <dbReference type="NCBI Taxonomy" id="330153"/>
    <lineage>
        <taxon>Eukaryota</taxon>
        <taxon>Sar</taxon>
        <taxon>Alveolata</taxon>
        <taxon>Perkinsozoa</taxon>
        <taxon>Perkinsea</taxon>
        <taxon>Perkinsida</taxon>
        <taxon>Perkinsidae</taxon>
        <taxon>Perkinsus</taxon>
    </lineage>
</organism>
<evidence type="ECO:0000256" key="5">
    <source>
        <dbReference type="ARBA" id="ARBA00023136"/>
    </source>
</evidence>
<dbReference type="Proteomes" id="UP000591131">
    <property type="component" value="Unassembled WGS sequence"/>
</dbReference>
<evidence type="ECO:0000256" key="2">
    <source>
        <dbReference type="ARBA" id="ARBA00022692"/>
    </source>
</evidence>
<feature type="transmembrane region" description="Helical" evidence="7">
    <location>
        <begin position="464"/>
        <end position="486"/>
    </location>
</feature>
<evidence type="ECO:0000256" key="6">
    <source>
        <dbReference type="SAM" id="MobiDB-lite"/>
    </source>
</evidence>
<dbReference type="GO" id="GO:0016020">
    <property type="term" value="C:membrane"/>
    <property type="evidence" value="ECO:0007669"/>
    <property type="project" value="UniProtKB-SubCell"/>
</dbReference>
<evidence type="ECO:0000313" key="9">
    <source>
        <dbReference type="EMBL" id="KAF4672743.1"/>
    </source>
</evidence>
<dbReference type="Pfam" id="PF03959">
    <property type="entry name" value="FSH1"/>
    <property type="match status" value="2"/>
</dbReference>
<dbReference type="SUPFAM" id="SSF53474">
    <property type="entry name" value="alpha/beta-Hydrolases"/>
    <property type="match status" value="2"/>
</dbReference>
<feature type="region of interest" description="Disordered" evidence="6">
    <location>
        <begin position="735"/>
        <end position="758"/>
    </location>
</feature>
<evidence type="ECO:0000259" key="8">
    <source>
        <dbReference type="Pfam" id="PF03959"/>
    </source>
</evidence>
<dbReference type="InterPro" id="IPR035952">
    <property type="entry name" value="Rhomboid-like_sf"/>
</dbReference>
<evidence type="ECO:0000256" key="4">
    <source>
        <dbReference type="ARBA" id="ARBA00022989"/>
    </source>
</evidence>
<dbReference type="GO" id="GO:0005737">
    <property type="term" value="C:cytoplasm"/>
    <property type="evidence" value="ECO:0007669"/>
    <property type="project" value="TreeGrafter"/>
</dbReference>
<keyword evidence="3" id="KW-0378">Hydrolase</keyword>
<proteinExistence type="predicted"/>
<evidence type="ECO:0000313" key="10">
    <source>
        <dbReference type="Proteomes" id="UP000591131"/>
    </source>
</evidence>
<protein>
    <submittedName>
        <fullName evidence="9">Ovarian cancer-associated protein 2 protein</fullName>
    </submittedName>
</protein>
<dbReference type="InterPro" id="IPR005645">
    <property type="entry name" value="FSH-like_dom"/>
</dbReference>
<evidence type="ECO:0000256" key="7">
    <source>
        <dbReference type="SAM" id="Phobius"/>
    </source>
</evidence>
<dbReference type="PANTHER" id="PTHR48070">
    <property type="entry name" value="ESTERASE OVCA2"/>
    <property type="match status" value="1"/>
</dbReference>
<keyword evidence="4 7" id="KW-1133">Transmembrane helix</keyword>
<dbReference type="Gene3D" id="3.40.50.1820">
    <property type="entry name" value="alpha/beta hydrolase"/>
    <property type="match status" value="2"/>
</dbReference>
<reference evidence="9 10" key="1">
    <citation type="submission" date="2020-04" db="EMBL/GenBank/DDBJ databases">
        <title>Perkinsus chesapeaki whole genome sequence.</title>
        <authorList>
            <person name="Bogema D.R."/>
        </authorList>
    </citation>
    <scope>NUCLEOTIDE SEQUENCE [LARGE SCALE GENOMIC DNA]</scope>
    <source>
        <strain evidence="9">ATCC PRA-425</strain>
    </source>
</reference>
<keyword evidence="5 7" id="KW-0472">Membrane</keyword>
<dbReference type="Gene3D" id="1.20.1540.10">
    <property type="entry name" value="Rhomboid-like"/>
    <property type="match status" value="1"/>
</dbReference>
<gene>
    <name evidence="9" type="primary">FSH3</name>
    <name evidence="9" type="ORF">FOL47_000147</name>
</gene>